<keyword evidence="10" id="KW-0472">Membrane</keyword>
<keyword evidence="4 8" id="KW-0479">Metal-binding</keyword>
<dbReference type="EMBL" id="KN847479">
    <property type="protein sequence ID" value="KIX03199.1"/>
    <property type="molecule type" value="Genomic_DNA"/>
</dbReference>
<dbReference type="STRING" id="1442369.A0A0D2IBK3"/>
<dbReference type="OrthoDB" id="1470350at2759"/>
<keyword evidence="3 8" id="KW-0349">Heme</keyword>
<sequence>MHISIYFLIALSLYLLFKVVVNFLFDYRAARRAQSLGCHPPPVFPGEDIIGISNARRFLQADRDKRFLDMLRERFHSTSAKEGRSVTTVGYKLMGSKSFITIEPRNLQALLATQFKDFALGDVRARDLKPLLGNGIFAADGVQWEHSRSLLRPQFVRGQISDLDLTERHVQNFMLAITFRRDGWSSSFDIMPLFLRLTIDSATEFLFGESVNSQLAALPGYERFAARSSALNENRFTSAFDTAQVYLAKSGRLGPLYWMAHNKEFRDSCRACHDFVDHFVKRALEAKSRVQFSRPSDPTHEKRPQKERYIFSHALAQQTDDPIEMRDHLMNILLAGRDTTASMLTWMFLLFAQYNGIYVRLRRVILEHFGTYERPRNLSFAGLKDCSYLQWTLNETLRLYPSVPFNSRRCIKDTTLPLGGGSDGLSPVFVRRGEEVNYSVHLMHRRKDIWGPDADDFRPDRWQNRKPIHAFEYLPFNAGPRICLGQQFALTEAGYVVVRLVQRFEAVQAQEGVGMPARGEPVSHALTLINFPAHGVTVRVREATEGRF</sequence>
<dbReference type="CDD" id="cd11063">
    <property type="entry name" value="CYP52"/>
    <property type="match status" value="1"/>
</dbReference>
<keyword evidence="12" id="KW-1185">Reference proteome</keyword>
<dbReference type="GeneID" id="25294822"/>
<evidence type="ECO:0000256" key="5">
    <source>
        <dbReference type="ARBA" id="ARBA00023002"/>
    </source>
</evidence>
<dbReference type="InterPro" id="IPR002974">
    <property type="entry name" value="Cyt_P450_E_CYP52_ascomycetes"/>
</dbReference>
<gene>
    <name evidence="11" type="ORF">Z518_06751</name>
</gene>
<dbReference type="Gene3D" id="1.10.630.10">
    <property type="entry name" value="Cytochrome P450"/>
    <property type="match status" value="1"/>
</dbReference>
<dbReference type="InterPro" id="IPR017972">
    <property type="entry name" value="Cyt_P450_CS"/>
</dbReference>
<feature type="transmembrane region" description="Helical" evidence="10">
    <location>
        <begin position="6"/>
        <end position="25"/>
    </location>
</feature>
<evidence type="ECO:0000256" key="4">
    <source>
        <dbReference type="ARBA" id="ARBA00022723"/>
    </source>
</evidence>
<keyword evidence="5 9" id="KW-0560">Oxidoreductase</keyword>
<evidence type="ECO:0000256" key="10">
    <source>
        <dbReference type="SAM" id="Phobius"/>
    </source>
</evidence>
<evidence type="ECO:0000313" key="12">
    <source>
        <dbReference type="Proteomes" id="UP000053617"/>
    </source>
</evidence>
<dbReference type="AlphaFoldDB" id="A0A0D2IBK3"/>
<evidence type="ECO:0000256" key="1">
    <source>
        <dbReference type="ARBA" id="ARBA00001971"/>
    </source>
</evidence>
<keyword evidence="10" id="KW-0812">Transmembrane</keyword>
<evidence type="ECO:0000256" key="8">
    <source>
        <dbReference type="PIRSR" id="PIRSR602402-1"/>
    </source>
</evidence>
<dbReference type="PRINTS" id="PR00385">
    <property type="entry name" value="P450"/>
</dbReference>
<feature type="binding site" description="axial binding residue" evidence="8">
    <location>
        <position position="483"/>
    </location>
    <ligand>
        <name>heme</name>
        <dbReference type="ChEBI" id="CHEBI:30413"/>
    </ligand>
    <ligandPart>
        <name>Fe</name>
        <dbReference type="ChEBI" id="CHEBI:18248"/>
    </ligandPart>
</feature>
<evidence type="ECO:0000313" key="11">
    <source>
        <dbReference type="EMBL" id="KIX03199.1"/>
    </source>
</evidence>
<name>A0A0D2IBK3_9EURO</name>
<dbReference type="InterPro" id="IPR036396">
    <property type="entry name" value="Cyt_P450_sf"/>
</dbReference>
<dbReference type="PRINTS" id="PR01239">
    <property type="entry name" value="EP450IICYP52"/>
</dbReference>
<organism evidence="11 12">
    <name type="scientific">Rhinocladiella mackenziei CBS 650.93</name>
    <dbReference type="NCBI Taxonomy" id="1442369"/>
    <lineage>
        <taxon>Eukaryota</taxon>
        <taxon>Fungi</taxon>
        <taxon>Dikarya</taxon>
        <taxon>Ascomycota</taxon>
        <taxon>Pezizomycotina</taxon>
        <taxon>Eurotiomycetes</taxon>
        <taxon>Chaetothyriomycetidae</taxon>
        <taxon>Chaetothyriales</taxon>
        <taxon>Herpotrichiellaceae</taxon>
        <taxon>Rhinocladiella</taxon>
    </lineage>
</organism>
<dbReference type="Proteomes" id="UP000053617">
    <property type="component" value="Unassembled WGS sequence"/>
</dbReference>
<evidence type="ECO:0000256" key="9">
    <source>
        <dbReference type="RuleBase" id="RU000461"/>
    </source>
</evidence>
<dbReference type="PANTHER" id="PTHR24287:SF1">
    <property type="entry name" value="P450, PUTATIVE (EUROFUNG)-RELATED"/>
    <property type="match status" value="1"/>
</dbReference>
<dbReference type="PROSITE" id="PS00086">
    <property type="entry name" value="CYTOCHROME_P450"/>
    <property type="match status" value="1"/>
</dbReference>
<evidence type="ECO:0000256" key="7">
    <source>
        <dbReference type="ARBA" id="ARBA00023033"/>
    </source>
</evidence>
<dbReference type="InterPro" id="IPR001128">
    <property type="entry name" value="Cyt_P450"/>
</dbReference>
<dbReference type="GO" id="GO:0016712">
    <property type="term" value="F:oxidoreductase activity, acting on paired donors, with incorporation or reduction of molecular oxygen, reduced flavin or flavoprotein as one donor, and incorporation of one atom of oxygen"/>
    <property type="evidence" value="ECO:0007669"/>
    <property type="project" value="InterPro"/>
</dbReference>
<protein>
    <recommendedName>
        <fullName evidence="13">Cytochrome P450</fullName>
    </recommendedName>
</protein>
<dbReference type="PANTHER" id="PTHR24287">
    <property type="entry name" value="P450, PUTATIVE (EUROFUNG)-RELATED"/>
    <property type="match status" value="1"/>
</dbReference>
<keyword evidence="10" id="KW-1133">Transmembrane helix</keyword>
<dbReference type="RefSeq" id="XP_013270335.1">
    <property type="nucleotide sequence ID" value="XM_013414881.1"/>
</dbReference>
<evidence type="ECO:0000256" key="3">
    <source>
        <dbReference type="ARBA" id="ARBA00022617"/>
    </source>
</evidence>
<evidence type="ECO:0008006" key="13">
    <source>
        <dbReference type="Google" id="ProtNLM"/>
    </source>
</evidence>
<comment type="similarity">
    <text evidence="2 9">Belongs to the cytochrome P450 family.</text>
</comment>
<accession>A0A0D2IBK3</accession>
<dbReference type="PRINTS" id="PR00464">
    <property type="entry name" value="EP450II"/>
</dbReference>
<reference evidence="11 12" key="1">
    <citation type="submission" date="2015-01" db="EMBL/GenBank/DDBJ databases">
        <title>The Genome Sequence of Rhinocladiella mackenzie CBS 650.93.</title>
        <authorList>
            <consortium name="The Broad Institute Genomics Platform"/>
            <person name="Cuomo C."/>
            <person name="de Hoog S."/>
            <person name="Gorbushina A."/>
            <person name="Stielow B."/>
            <person name="Teixiera M."/>
            <person name="Abouelleil A."/>
            <person name="Chapman S.B."/>
            <person name="Priest M."/>
            <person name="Young S.K."/>
            <person name="Wortman J."/>
            <person name="Nusbaum C."/>
            <person name="Birren B."/>
        </authorList>
    </citation>
    <scope>NUCLEOTIDE SEQUENCE [LARGE SCALE GENOMIC DNA]</scope>
    <source>
        <strain evidence="11 12">CBS 650.93</strain>
    </source>
</reference>
<dbReference type="SUPFAM" id="SSF48264">
    <property type="entry name" value="Cytochrome P450"/>
    <property type="match status" value="1"/>
</dbReference>
<proteinExistence type="inferred from homology"/>
<evidence type="ECO:0000256" key="6">
    <source>
        <dbReference type="ARBA" id="ARBA00023004"/>
    </source>
</evidence>
<dbReference type="VEuPathDB" id="FungiDB:Z518_06751"/>
<dbReference type="InterPro" id="IPR002402">
    <property type="entry name" value="Cyt_P450_E_grp-II"/>
</dbReference>
<dbReference type="InterPro" id="IPR047146">
    <property type="entry name" value="Cyt_P450_E_CYP52_fungi"/>
</dbReference>
<dbReference type="GO" id="GO:0020037">
    <property type="term" value="F:heme binding"/>
    <property type="evidence" value="ECO:0007669"/>
    <property type="project" value="InterPro"/>
</dbReference>
<comment type="cofactor">
    <cofactor evidence="1 8">
        <name>heme</name>
        <dbReference type="ChEBI" id="CHEBI:30413"/>
    </cofactor>
</comment>
<dbReference type="Pfam" id="PF00067">
    <property type="entry name" value="p450"/>
    <property type="match status" value="1"/>
</dbReference>
<evidence type="ECO:0000256" key="2">
    <source>
        <dbReference type="ARBA" id="ARBA00010617"/>
    </source>
</evidence>
<keyword evidence="7 9" id="KW-0503">Monooxygenase</keyword>
<dbReference type="HOGENOM" id="CLU_001570_27_0_1"/>
<keyword evidence="6 8" id="KW-0408">Iron</keyword>
<dbReference type="GO" id="GO:0005506">
    <property type="term" value="F:iron ion binding"/>
    <property type="evidence" value="ECO:0007669"/>
    <property type="project" value="InterPro"/>
</dbReference>